<keyword evidence="1" id="KW-0378">Hydrolase</keyword>
<dbReference type="Proteomes" id="UP000777303">
    <property type="component" value="Unassembled WGS sequence"/>
</dbReference>
<dbReference type="SUPFAM" id="SSF109604">
    <property type="entry name" value="HD-domain/PDEase-like"/>
    <property type="match status" value="1"/>
</dbReference>
<evidence type="ECO:0000313" key="1">
    <source>
        <dbReference type="EMBL" id="MBU3851453.1"/>
    </source>
</evidence>
<protein>
    <submittedName>
        <fullName evidence="1">Hydrolase</fullName>
    </submittedName>
</protein>
<dbReference type="Gene3D" id="1.10.3210.10">
    <property type="entry name" value="Hypothetical protein af1432"/>
    <property type="match status" value="1"/>
</dbReference>
<evidence type="ECO:0000313" key="2">
    <source>
        <dbReference type="Proteomes" id="UP000777303"/>
    </source>
</evidence>
<comment type="caution">
    <text evidence="1">The sequence shown here is derived from an EMBL/GenBank/DDBJ whole genome shotgun (WGS) entry which is preliminary data.</text>
</comment>
<reference evidence="1" key="2">
    <citation type="submission" date="2021-04" db="EMBL/GenBank/DDBJ databases">
        <authorList>
            <person name="Gilroy R."/>
        </authorList>
    </citation>
    <scope>NUCLEOTIDE SEQUENCE</scope>
    <source>
        <strain evidence="1">F6-6636</strain>
    </source>
</reference>
<name>A0A948TIV8_9LACO</name>
<accession>A0A948TIV8</accession>
<proteinExistence type="predicted"/>
<gene>
    <name evidence="1" type="ORF">H9901_01980</name>
</gene>
<sequence>MTQKIEQWRNDPEYVALIADLLQKDAVKRLAAFPQHYYSNRLKHSISVSYYSYLIGKKFHLNTRALARAGLLHDLFYYDWRNTHLTLSKHNQLHPLLALHNAERITKLTPMEKDIIVKHMWGATTSLPKYRESFVVSLVDDYCAVDEVVVPLMHRLERKLRFIG</sequence>
<dbReference type="AlphaFoldDB" id="A0A948TIV8"/>
<dbReference type="EMBL" id="JAHLFS010000028">
    <property type="protein sequence ID" value="MBU3851453.1"/>
    <property type="molecule type" value="Genomic_DNA"/>
</dbReference>
<reference evidence="1" key="1">
    <citation type="journal article" date="2021" name="PeerJ">
        <title>Extensive microbial diversity within the chicken gut microbiome revealed by metagenomics and culture.</title>
        <authorList>
            <person name="Gilroy R."/>
            <person name="Ravi A."/>
            <person name="Getino M."/>
            <person name="Pursley I."/>
            <person name="Horton D.L."/>
            <person name="Alikhan N.F."/>
            <person name="Baker D."/>
            <person name="Gharbi K."/>
            <person name="Hall N."/>
            <person name="Watson M."/>
            <person name="Adriaenssens E.M."/>
            <person name="Foster-Nyarko E."/>
            <person name="Jarju S."/>
            <person name="Secka A."/>
            <person name="Antonio M."/>
            <person name="Oren A."/>
            <person name="Chaudhuri R.R."/>
            <person name="La Ragione R."/>
            <person name="Hildebrand F."/>
            <person name="Pallen M.J."/>
        </authorList>
    </citation>
    <scope>NUCLEOTIDE SEQUENCE</scope>
    <source>
        <strain evidence="1">F6-6636</strain>
    </source>
</reference>
<dbReference type="GO" id="GO:0016787">
    <property type="term" value="F:hydrolase activity"/>
    <property type="evidence" value="ECO:0007669"/>
    <property type="project" value="UniProtKB-KW"/>
</dbReference>
<organism evidence="1 2">
    <name type="scientific">Candidatus Paralactobacillus gallistercoris</name>
    <dbReference type="NCBI Taxonomy" id="2838724"/>
    <lineage>
        <taxon>Bacteria</taxon>
        <taxon>Bacillati</taxon>
        <taxon>Bacillota</taxon>
        <taxon>Bacilli</taxon>
        <taxon>Lactobacillales</taxon>
        <taxon>Lactobacillaceae</taxon>
        <taxon>Lactobacillus</taxon>
    </lineage>
</organism>